<proteinExistence type="predicted"/>
<gene>
    <name evidence="2" type="ORF">I7X43_00130</name>
</gene>
<evidence type="ECO:0000313" key="2">
    <source>
        <dbReference type="EMBL" id="MBH9551238.1"/>
    </source>
</evidence>
<sequence>MSANPLLVALVDRVLALLPDFTRNLQDSIQQAVREHPALQEAWMRRRSRFQFEFDTSVRPMLAQVRNGQDPLAPKRNIGLDQLALVDEANALRDVGIALVVETVSEACRTELFQLTNFFNGLARGQARPPREPNLLRPALFARALTDALAGTDLRADGHYALMHAIAPGMSDGLVPIYQALADELRRNNLTPLVMAVDFQHNQLRPHGGAAGGLEELRRRTELEQPDQFRVRRVATPGSDLVNKIYDQMMADPLLLQPVKAQLERLKPVVLRMAQLDDQLLRQQDHPTWRLLNAVAAYGRAFQDPHDPRLGDYLQFLDQQGQLLADAPMLNRQQFESLQRLMDAFIARQARERSTASSAAIAALEREGRRAQWANMVREQLEAQLYAARISPSVREFLLGIWLDVIVQAMVSHGEDSHAVQDSVQLVDDLVESLAPLHVDEARTALQQRLPELIGRITRGLATIPLSDAKRQAILEGLQRQHMRAMRGGVSEAARREPAPFRPSSSGEAGAEGDVRRLLDERESQFASVWAHAEVDRSELPTQPMPLPDAGDTGEVAVGQWMRQLEVGGWFHMFLETHWVTTQLVWISEDREFFAFIDQDGHERHSLTAGAVAQLYKAGLVMYLEQEGVVDRAVAKLIQQLDA</sequence>
<dbReference type="Pfam" id="PF07793">
    <property type="entry name" value="DUF1631"/>
    <property type="match status" value="2"/>
</dbReference>
<dbReference type="InterPro" id="IPR012434">
    <property type="entry name" value="DUF1631"/>
</dbReference>
<dbReference type="RefSeq" id="WP_198098863.1">
    <property type="nucleotide sequence ID" value="NZ_JAEDAL010000001.1"/>
</dbReference>
<protein>
    <submittedName>
        <fullName evidence="2">DUF1631 family protein</fullName>
    </submittedName>
</protein>
<keyword evidence="3" id="KW-1185">Reference proteome</keyword>
<reference evidence="2" key="1">
    <citation type="submission" date="2020-12" db="EMBL/GenBank/DDBJ databases">
        <title>The genome sequence of Inhella sp. 4Y17.</title>
        <authorList>
            <person name="Liu Y."/>
        </authorList>
    </citation>
    <scope>NUCLEOTIDE SEQUENCE</scope>
    <source>
        <strain evidence="2">4Y10</strain>
    </source>
</reference>
<evidence type="ECO:0000256" key="1">
    <source>
        <dbReference type="SAM" id="MobiDB-lite"/>
    </source>
</evidence>
<feature type="region of interest" description="Disordered" evidence="1">
    <location>
        <begin position="490"/>
        <end position="513"/>
    </location>
</feature>
<dbReference type="EMBL" id="JAEDAL010000001">
    <property type="protein sequence ID" value="MBH9551238.1"/>
    <property type="molecule type" value="Genomic_DNA"/>
</dbReference>
<comment type="caution">
    <text evidence="2">The sequence shown here is derived from an EMBL/GenBank/DDBJ whole genome shotgun (WGS) entry which is preliminary data.</text>
</comment>
<accession>A0A931N9D2</accession>
<evidence type="ECO:0000313" key="3">
    <source>
        <dbReference type="Proteomes" id="UP000620139"/>
    </source>
</evidence>
<organism evidence="2 3">
    <name type="scientific">Inhella gelatinilytica</name>
    <dbReference type="NCBI Taxonomy" id="2795030"/>
    <lineage>
        <taxon>Bacteria</taxon>
        <taxon>Pseudomonadati</taxon>
        <taxon>Pseudomonadota</taxon>
        <taxon>Betaproteobacteria</taxon>
        <taxon>Burkholderiales</taxon>
        <taxon>Sphaerotilaceae</taxon>
        <taxon>Inhella</taxon>
    </lineage>
</organism>
<name>A0A931N9D2_9BURK</name>
<dbReference type="Proteomes" id="UP000620139">
    <property type="component" value="Unassembled WGS sequence"/>
</dbReference>
<dbReference type="AlphaFoldDB" id="A0A931N9D2"/>